<reference evidence="17" key="1">
    <citation type="submission" date="2022-11" db="UniProtKB">
        <authorList>
            <consortium name="WormBaseParasite"/>
        </authorList>
    </citation>
    <scope>IDENTIFICATION</scope>
</reference>
<keyword evidence="9" id="KW-0520">NAD</keyword>
<sequence>MSLLHRMSTIRLVVAGARQASTIARRPLPLSLQPSTSNVLSLRCASSSSSGHNEPFVPAPHPKKGGDLYDDHHDDHHGDPGPPSTMDDAPIPFQKYETVHKELNSKFNAMLVGSLAALLGAILLAFATDSFDIDAWRPPKSYRERKVVKSEKPPPSSSESSESESKDSKDSGKAIPIVTGSVKEAKPAAKAAPAKEKQAAAPVRAAIPSVKLPEHVPYLLIGAGTASFAAFRAIRARDADAKVLVIGDEPEYPYMRPPLSKELWFSDDRSVSKTLRFKQWNGKERGIYFENEEFYVSAEKLNELEHGGVAVARGRRVVKLDAVNHTAYLDDGQKVKYDKCLLATGGTPKNLTEIEAAGEEVRKRVTLYRRVEDFQKLDDIARKVKSIAIVGGGFLGSELACALGRRGRDSGLEVTQVFPESGNMGKVLPQYLSNWTTEKVRREGVKVVPKSVLTATSFEKGQVILHLNTGEKVATDHVIVAVGIEPNIELAKQSGLEIDQQHGGFRVDAELRARTDVWVAGDCCSFYDIKLGRRRVEHHDHAAVSGRLAGENMTGAGKPYHHQSMFWSDLGPDVGYEAIGIVDASLPTVGVFAKATAQETPKATAGEGLRSDTEAAAKPQPTKSQPTKAEPTKPLSASSLQAPKAGEDYGKGVVFYLKGKQIVGIVLWNVFNRMPVARKILAEGNEYDDFGEVAKLFNLHGAPHEAAGEESSFSLVPAVNSRRDNSFYCIASYRIVVVVAVVARLLPEEGCRQSFAS</sequence>
<dbReference type="Proteomes" id="UP000887566">
    <property type="component" value="Unplaced"/>
</dbReference>
<dbReference type="InterPro" id="IPR029324">
    <property type="entry name" value="AIF_C"/>
</dbReference>
<keyword evidence="10" id="KW-0496">Mitochondrion</keyword>
<dbReference type="SMART" id="SM01353">
    <property type="entry name" value="AIF_C"/>
    <property type="match status" value="1"/>
</dbReference>
<dbReference type="Pfam" id="PF16020">
    <property type="entry name" value="Deltameth_res"/>
    <property type="match status" value="1"/>
</dbReference>
<dbReference type="PANTHER" id="PTHR43557">
    <property type="entry name" value="APOPTOSIS-INDUCING FACTOR 1"/>
    <property type="match status" value="1"/>
</dbReference>
<feature type="domain" description="Deltamethrin resistance protein prag01" evidence="15">
    <location>
        <begin position="87"/>
        <end position="132"/>
    </location>
</feature>
<feature type="region of interest" description="Disordered" evidence="12">
    <location>
        <begin position="142"/>
        <end position="177"/>
    </location>
</feature>
<dbReference type="InterPro" id="IPR036188">
    <property type="entry name" value="FAD/NAD-bd_sf"/>
</dbReference>
<keyword evidence="4" id="KW-0285">Flavoprotein</keyword>
<keyword evidence="5" id="KW-0053">Apoptosis</keyword>
<evidence type="ECO:0000259" key="15">
    <source>
        <dbReference type="Pfam" id="PF16020"/>
    </source>
</evidence>
<dbReference type="GO" id="GO:0006915">
    <property type="term" value="P:apoptotic process"/>
    <property type="evidence" value="ECO:0007669"/>
    <property type="project" value="UniProtKB-KW"/>
</dbReference>
<comment type="cofactor">
    <cofactor evidence="1">
        <name>FAD</name>
        <dbReference type="ChEBI" id="CHEBI:57692"/>
    </cofactor>
</comment>
<dbReference type="SUPFAM" id="SSF55424">
    <property type="entry name" value="FAD/NAD-linked reductases, dimerisation (C-terminal) domain"/>
    <property type="match status" value="1"/>
</dbReference>
<feature type="domain" description="FAD/NAD(P)-binding" evidence="13">
    <location>
        <begin position="219"/>
        <end position="543"/>
    </location>
</feature>
<dbReference type="GO" id="GO:0046983">
    <property type="term" value="F:protein dimerization activity"/>
    <property type="evidence" value="ECO:0007669"/>
    <property type="project" value="InterPro"/>
</dbReference>
<dbReference type="SUPFAM" id="SSF51905">
    <property type="entry name" value="FAD/NAD(P)-binding domain"/>
    <property type="match status" value="2"/>
</dbReference>
<evidence type="ECO:0000256" key="10">
    <source>
        <dbReference type="ARBA" id="ARBA00023128"/>
    </source>
</evidence>
<keyword evidence="6" id="KW-0274">FAD</keyword>
<dbReference type="InterPro" id="IPR050446">
    <property type="entry name" value="FAD-oxidoreductase/Apoptosis"/>
</dbReference>
<evidence type="ECO:0000259" key="14">
    <source>
        <dbReference type="Pfam" id="PF14721"/>
    </source>
</evidence>
<keyword evidence="16" id="KW-1185">Reference proteome</keyword>
<evidence type="ECO:0000256" key="11">
    <source>
        <dbReference type="ARBA" id="ARBA00047786"/>
    </source>
</evidence>
<dbReference type="InterPro" id="IPR016156">
    <property type="entry name" value="FAD/NAD-linked_Rdtase_dimer_sf"/>
</dbReference>
<dbReference type="GO" id="GO:0071949">
    <property type="term" value="F:FAD binding"/>
    <property type="evidence" value="ECO:0007669"/>
    <property type="project" value="TreeGrafter"/>
</dbReference>
<accession>A0A914XKL1</accession>
<dbReference type="GO" id="GO:0005739">
    <property type="term" value="C:mitochondrion"/>
    <property type="evidence" value="ECO:0007669"/>
    <property type="project" value="UniProtKB-SubCell"/>
</dbReference>
<evidence type="ECO:0000256" key="3">
    <source>
        <dbReference type="ARBA" id="ARBA00006442"/>
    </source>
</evidence>
<evidence type="ECO:0000256" key="8">
    <source>
        <dbReference type="ARBA" id="ARBA00023002"/>
    </source>
</evidence>
<evidence type="ECO:0000256" key="7">
    <source>
        <dbReference type="ARBA" id="ARBA00022946"/>
    </source>
</evidence>
<dbReference type="WBParaSite" id="PSAMB.scaffold91size81377.g1583.t1">
    <property type="protein sequence ID" value="PSAMB.scaffold91size81377.g1583.t1"/>
    <property type="gene ID" value="PSAMB.scaffold91size81377.g1583"/>
</dbReference>
<dbReference type="Pfam" id="PF14721">
    <property type="entry name" value="AIF_C"/>
    <property type="match status" value="1"/>
</dbReference>
<keyword evidence="7" id="KW-0809">Transit peptide</keyword>
<name>A0A914XKL1_9BILA</name>
<dbReference type="InterPro" id="IPR031973">
    <property type="entry name" value="Deltameth_res_prag01"/>
</dbReference>
<dbReference type="GO" id="GO:0033108">
    <property type="term" value="P:mitochondrial respiratory chain complex assembly"/>
    <property type="evidence" value="ECO:0007669"/>
    <property type="project" value="TreeGrafter"/>
</dbReference>
<comment type="similarity">
    <text evidence="3">Belongs to the FAD-dependent oxidoreductase family.</text>
</comment>
<feature type="region of interest" description="Disordered" evidence="12">
    <location>
        <begin position="49"/>
        <end position="90"/>
    </location>
</feature>
<evidence type="ECO:0000256" key="12">
    <source>
        <dbReference type="SAM" id="MobiDB-lite"/>
    </source>
</evidence>
<dbReference type="Gene3D" id="3.50.50.60">
    <property type="entry name" value="FAD/NAD(P)-binding domain"/>
    <property type="match status" value="2"/>
</dbReference>
<dbReference type="PRINTS" id="PR00368">
    <property type="entry name" value="FADPNR"/>
</dbReference>
<proteinExistence type="inferred from homology"/>
<feature type="region of interest" description="Disordered" evidence="12">
    <location>
        <begin position="600"/>
        <end position="643"/>
    </location>
</feature>
<comment type="subcellular location">
    <subcellularLocation>
        <location evidence="2">Mitochondrion</location>
    </subcellularLocation>
</comment>
<dbReference type="AlphaFoldDB" id="A0A914XKL1"/>
<dbReference type="Pfam" id="PF07992">
    <property type="entry name" value="Pyr_redox_2"/>
    <property type="match status" value="1"/>
</dbReference>
<feature type="compositionally biased region" description="Basic and acidic residues" evidence="12">
    <location>
        <begin position="142"/>
        <end position="152"/>
    </location>
</feature>
<evidence type="ECO:0000256" key="6">
    <source>
        <dbReference type="ARBA" id="ARBA00022827"/>
    </source>
</evidence>
<evidence type="ECO:0000259" key="13">
    <source>
        <dbReference type="Pfam" id="PF07992"/>
    </source>
</evidence>
<feature type="compositionally biased region" description="Basic and acidic residues" evidence="12">
    <location>
        <begin position="64"/>
        <end position="79"/>
    </location>
</feature>
<dbReference type="PANTHER" id="PTHR43557:SF4">
    <property type="entry name" value="APOPTOSIS-INDUCING FACTOR 1, MITOCHONDRIAL"/>
    <property type="match status" value="1"/>
</dbReference>
<evidence type="ECO:0000313" key="16">
    <source>
        <dbReference type="Proteomes" id="UP000887566"/>
    </source>
</evidence>
<protein>
    <submittedName>
        <fullName evidence="17">Apoptosis-inducing factor 1, mitochondrial</fullName>
    </submittedName>
</protein>
<dbReference type="GO" id="GO:0016174">
    <property type="term" value="F:NAD(P)H oxidase H2O2-forming activity"/>
    <property type="evidence" value="ECO:0007669"/>
    <property type="project" value="TreeGrafter"/>
</dbReference>
<dbReference type="PRINTS" id="PR00411">
    <property type="entry name" value="PNDRDTASEI"/>
</dbReference>
<feature type="compositionally biased region" description="Basic and acidic residues" evidence="12">
    <location>
        <begin position="163"/>
        <end position="172"/>
    </location>
</feature>
<evidence type="ECO:0000256" key="9">
    <source>
        <dbReference type="ARBA" id="ARBA00023027"/>
    </source>
</evidence>
<evidence type="ECO:0000256" key="5">
    <source>
        <dbReference type="ARBA" id="ARBA00022703"/>
    </source>
</evidence>
<organism evidence="16 17">
    <name type="scientific">Plectus sambesii</name>
    <dbReference type="NCBI Taxonomy" id="2011161"/>
    <lineage>
        <taxon>Eukaryota</taxon>
        <taxon>Metazoa</taxon>
        <taxon>Ecdysozoa</taxon>
        <taxon>Nematoda</taxon>
        <taxon>Chromadorea</taxon>
        <taxon>Plectida</taxon>
        <taxon>Plectina</taxon>
        <taxon>Plectoidea</taxon>
        <taxon>Plectidae</taxon>
        <taxon>Plectus</taxon>
    </lineage>
</organism>
<evidence type="ECO:0000256" key="2">
    <source>
        <dbReference type="ARBA" id="ARBA00004173"/>
    </source>
</evidence>
<dbReference type="Gene3D" id="3.30.390.30">
    <property type="match status" value="1"/>
</dbReference>
<keyword evidence="8" id="KW-0560">Oxidoreductase</keyword>
<evidence type="ECO:0000313" key="17">
    <source>
        <dbReference type="WBParaSite" id="PSAMB.scaffold91size81377.g1583.t1"/>
    </source>
</evidence>
<evidence type="ECO:0000256" key="4">
    <source>
        <dbReference type="ARBA" id="ARBA00022630"/>
    </source>
</evidence>
<feature type="domain" description="Mitochondrial apoptosis-inducing factor C-terminal" evidence="14">
    <location>
        <begin position="549"/>
        <end position="682"/>
    </location>
</feature>
<dbReference type="InterPro" id="IPR023753">
    <property type="entry name" value="FAD/NAD-binding_dom"/>
</dbReference>
<evidence type="ECO:0000256" key="1">
    <source>
        <dbReference type="ARBA" id="ARBA00001974"/>
    </source>
</evidence>
<comment type="catalytic activity">
    <reaction evidence="11">
        <text>A + NADH + H(+) = AH2 + NAD(+)</text>
        <dbReference type="Rhea" id="RHEA:11356"/>
        <dbReference type="ChEBI" id="CHEBI:13193"/>
        <dbReference type="ChEBI" id="CHEBI:15378"/>
        <dbReference type="ChEBI" id="CHEBI:17499"/>
        <dbReference type="ChEBI" id="CHEBI:57540"/>
        <dbReference type="ChEBI" id="CHEBI:57945"/>
    </reaction>
</comment>